<sequence length="399" mass="44433">MSQRPSSHGATVANSASASLPAIVKTKQMARQSMPAQISSNSQAYHRRRTSWRGSTNAEQKYTSDLESPTADVPPAPAPAPAMYWSKAPIYGHSPPKSLRAHSVNLVGELIYIFGGCDENTCYNDLYVFDAETMYWSNPQTNGEPPAPCRAHTSTLVDNKLFIFGGGDGPNYFNELYILDTDTLTWSKPKIHGEIPGPRRAHTACHYGQYIYLFGGGDGLRALNDVFRLDISDISKLTWYPVEVKGKPPIPRGYHTGTLVENKLLIYGGSDGHECFSEAHVLDIETHTWQRVKLSERVPRLSHTATQVGSYIFVIGGHDGDKYVQDVLLLNLVTMNWETRKIYGMPPTGRGYHTAVLYDSRLFMYGGYDGQHVYDEVYILDLSACAYLPQVTNFELGSY</sequence>
<feature type="compositionally biased region" description="Polar residues" evidence="3">
    <location>
        <begin position="52"/>
        <end position="67"/>
    </location>
</feature>
<gene>
    <name evidence="4" type="ORF">K7432_000232</name>
</gene>
<evidence type="ECO:0000256" key="2">
    <source>
        <dbReference type="ARBA" id="ARBA00022737"/>
    </source>
</evidence>
<dbReference type="SMART" id="SM00612">
    <property type="entry name" value="Kelch"/>
    <property type="match status" value="4"/>
</dbReference>
<organism evidence="4 5">
    <name type="scientific">Basidiobolus ranarum</name>
    <dbReference type="NCBI Taxonomy" id="34480"/>
    <lineage>
        <taxon>Eukaryota</taxon>
        <taxon>Fungi</taxon>
        <taxon>Fungi incertae sedis</taxon>
        <taxon>Zoopagomycota</taxon>
        <taxon>Entomophthoromycotina</taxon>
        <taxon>Basidiobolomycetes</taxon>
        <taxon>Basidiobolales</taxon>
        <taxon>Basidiobolaceae</taxon>
        <taxon>Basidiobolus</taxon>
    </lineage>
</organism>
<feature type="compositionally biased region" description="Polar residues" evidence="3">
    <location>
        <begin position="29"/>
        <end position="44"/>
    </location>
</feature>
<dbReference type="PANTHER" id="PTHR46093:SF18">
    <property type="entry name" value="FIBRONECTIN TYPE-III DOMAIN-CONTAINING PROTEIN"/>
    <property type="match status" value="1"/>
</dbReference>
<name>A0ABR2WBK2_9FUNG</name>
<dbReference type="Pfam" id="PF01344">
    <property type="entry name" value="Kelch_1"/>
    <property type="match status" value="1"/>
</dbReference>
<feature type="region of interest" description="Disordered" evidence="3">
    <location>
        <begin position="23"/>
        <end position="75"/>
    </location>
</feature>
<evidence type="ECO:0000313" key="5">
    <source>
        <dbReference type="Proteomes" id="UP001479436"/>
    </source>
</evidence>
<keyword evidence="1" id="KW-0880">Kelch repeat</keyword>
<dbReference type="SUPFAM" id="SSF117281">
    <property type="entry name" value="Kelch motif"/>
    <property type="match status" value="2"/>
</dbReference>
<dbReference type="Pfam" id="PF24681">
    <property type="entry name" value="Kelch_KLHDC2_KLHL20_DRC7"/>
    <property type="match status" value="1"/>
</dbReference>
<dbReference type="InterPro" id="IPR015915">
    <property type="entry name" value="Kelch-typ_b-propeller"/>
</dbReference>
<evidence type="ECO:0000256" key="3">
    <source>
        <dbReference type="SAM" id="MobiDB-lite"/>
    </source>
</evidence>
<protein>
    <recommendedName>
        <fullName evidence="6">Galactose oxidase</fullName>
    </recommendedName>
</protein>
<evidence type="ECO:0008006" key="6">
    <source>
        <dbReference type="Google" id="ProtNLM"/>
    </source>
</evidence>
<dbReference type="InterPro" id="IPR006652">
    <property type="entry name" value="Kelch_1"/>
</dbReference>
<keyword evidence="2" id="KW-0677">Repeat</keyword>
<evidence type="ECO:0000256" key="1">
    <source>
        <dbReference type="ARBA" id="ARBA00022441"/>
    </source>
</evidence>
<comment type="caution">
    <text evidence="4">The sequence shown here is derived from an EMBL/GenBank/DDBJ whole genome shotgun (WGS) entry which is preliminary data.</text>
</comment>
<dbReference type="EMBL" id="JASJQH010006879">
    <property type="protein sequence ID" value="KAK9729551.1"/>
    <property type="molecule type" value="Genomic_DNA"/>
</dbReference>
<dbReference type="PANTHER" id="PTHR46093">
    <property type="entry name" value="ACYL-COA-BINDING DOMAIN-CONTAINING PROTEIN 5"/>
    <property type="match status" value="1"/>
</dbReference>
<accession>A0ABR2WBK2</accession>
<keyword evidence="5" id="KW-1185">Reference proteome</keyword>
<dbReference type="Gene3D" id="2.120.10.80">
    <property type="entry name" value="Kelch-type beta propeller"/>
    <property type="match status" value="2"/>
</dbReference>
<evidence type="ECO:0000313" key="4">
    <source>
        <dbReference type="EMBL" id="KAK9729551.1"/>
    </source>
</evidence>
<proteinExistence type="predicted"/>
<reference evidence="4 5" key="1">
    <citation type="submission" date="2023-04" db="EMBL/GenBank/DDBJ databases">
        <title>Genome of Basidiobolus ranarum AG-B5.</title>
        <authorList>
            <person name="Stajich J.E."/>
            <person name="Carter-House D."/>
            <person name="Gryganskyi A."/>
        </authorList>
    </citation>
    <scope>NUCLEOTIDE SEQUENCE [LARGE SCALE GENOMIC DNA]</scope>
    <source>
        <strain evidence="4 5">AG-B5</strain>
    </source>
</reference>
<dbReference type="Proteomes" id="UP001479436">
    <property type="component" value="Unassembled WGS sequence"/>
</dbReference>